<keyword evidence="4 6" id="KW-0175">Coiled coil</keyword>
<dbReference type="PANTHER" id="PTHR33405">
    <property type="entry name" value="PROTEIN FLX-LIKE 2"/>
    <property type="match status" value="1"/>
</dbReference>
<sequence length="124" mass="13783">MGDETRGRAGSASPPRAPSASPATATYNPQSLSCCKRRYCANCQSSWEAKAGYLCICDRLFLNLAAQHVEMQRLATKNESFAATYYSLRKELSVAQQELQRLQTDMGAITADQEQQLRMLLDNI</sequence>
<comment type="caution">
    <text evidence="8">The sequence shown here is derived from an EMBL/GenBank/DDBJ whole genome shotgun (WGS) entry which is preliminary data.</text>
</comment>
<evidence type="ECO:0000256" key="4">
    <source>
        <dbReference type="ARBA" id="ARBA00023054"/>
    </source>
</evidence>
<dbReference type="InterPro" id="IPR040353">
    <property type="entry name" value="FLX/FLX-like"/>
</dbReference>
<evidence type="ECO:0000256" key="7">
    <source>
        <dbReference type="SAM" id="MobiDB-lite"/>
    </source>
</evidence>
<dbReference type="PANTHER" id="PTHR33405:SF4">
    <property type="entry name" value="PROTEIN FLX-LIKE 2"/>
    <property type="match status" value="1"/>
</dbReference>
<reference evidence="8 9" key="1">
    <citation type="submission" date="2022-12" db="EMBL/GenBank/DDBJ databases">
        <title>Chromosome-scale assembly of the Ensete ventricosum genome.</title>
        <authorList>
            <person name="Dussert Y."/>
            <person name="Stocks J."/>
            <person name="Wendawek A."/>
            <person name="Woldeyes F."/>
            <person name="Nichols R.A."/>
            <person name="Borrell J.S."/>
        </authorList>
    </citation>
    <scope>NUCLEOTIDE SEQUENCE [LARGE SCALE GENOMIC DNA]</scope>
    <source>
        <strain evidence="9">cv. Maze</strain>
        <tissue evidence="8">Seeds</tissue>
    </source>
</reference>
<evidence type="ECO:0000313" key="8">
    <source>
        <dbReference type="EMBL" id="KAJ8498082.1"/>
    </source>
</evidence>
<evidence type="ECO:0000256" key="2">
    <source>
        <dbReference type="ARBA" id="ARBA00022473"/>
    </source>
</evidence>
<comment type="similarity">
    <text evidence="1">Belongs to the FLX family.</text>
</comment>
<evidence type="ECO:0000256" key="6">
    <source>
        <dbReference type="SAM" id="Coils"/>
    </source>
</evidence>
<dbReference type="GO" id="GO:0009908">
    <property type="term" value="P:flower development"/>
    <property type="evidence" value="ECO:0007669"/>
    <property type="project" value="UniProtKB-KW"/>
</dbReference>
<keyword evidence="3" id="KW-0221">Differentiation</keyword>
<proteinExistence type="inferred from homology"/>
<dbReference type="Proteomes" id="UP001222027">
    <property type="component" value="Unassembled WGS sequence"/>
</dbReference>
<evidence type="ECO:0000256" key="5">
    <source>
        <dbReference type="ARBA" id="ARBA00023089"/>
    </source>
</evidence>
<feature type="region of interest" description="Disordered" evidence="7">
    <location>
        <begin position="1"/>
        <end position="28"/>
    </location>
</feature>
<organism evidence="8 9">
    <name type="scientific">Ensete ventricosum</name>
    <name type="common">Abyssinian banana</name>
    <name type="synonym">Musa ensete</name>
    <dbReference type="NCBI Taxonomy" id="4639"/>
    <lineage>
        <taxon>Eukaryota</taxon>
        <taxon>Viridiplantae</taxon>
        <taxon>Streptophyta</taxon>
        <taxon>Embryophyta</taxon>
        <taxon>Tracheophyta</taxon>
        <taxon>Spermatophyta</taxon>
        <taxon>Magnoliopsida</taxon>
        <taxon>Liliopsida</taxon>
        <taxon>Zingiberales</taxon>
        <taxon>Musaceae</taxon>
        <taxon>Ensete</taxon>
    </lineage>
</organism>
<gene>
    <name evidence="8" type="ORF">OPV22_008634</name>
</gene>
<accession>A0AAV8RBJ4</accession>
<evidence type="ECO:0000256" key="3">
    <source>
        <dbReference type="ARBA" id="ARBA00022782"/>
    </source>
</evidence>
<evidence type="ECO:0000256" key="1">
    <source>
        <dbReference type="ARBA" id="ARBA00005405"/>
    </source>
</evidence>
<feature type="coiled-coil region" evidence="6">
    <location>
        <begin position="85"/>
        <end position="112"/>
    </location>
</feature>
<protein>
    <recommendedName>
        <fullName evidence="10">IBR domain-containing protein</fullName>
    </recommendedName>
</protein>
<evidence type="ECO:0000313" key="9">
    <source>
        <dbReference type="Proteomes" id="UP001222027"/>
    </source>
</evidence>
<dbReference type="EMBL" id="JAQQAF010000003">
    <property type="protein sequence ID" value="KAJ8498082.1"/>
    <property type="molecule type" value="Genomic_DNA"/>
</dbReference>
<keyword evidence="2" id="KW-0217">Developmental protein</keyword>
<keyword evidence="5" id="KW-0287">Flowering</keyword>
<evidence type="ECO:0008006" key="10">
    <source>
        <dbReference type="Google" id="ProtNLM"/>
    </source>
</evidence>
<name>A0AAV8RBJ4_ENSVE</name>
<dbReference type="GO" id="GO:0030154">
    <property type="term" value="P:cell differentiation"/>
    <property type="evidence" value="ECO:0007669"/>
    <property type="project" value="UniProtKB-KW"/>
</dbReference>
<feature type="compositionally biased region" description="Low complexity" evidence="7">
    <location>
        <begin position="8"/>
        <end position="26"/>
    </location>
</feature>
<dbReference type="AlphaFoldDB" id="A0AAV8RBJ4"/>
<keyword evidence="9" id="KW-1185">Reference proteome</keyword>